<protein>
    <recommendedName>
        <fullName evidence="3">DUF2199 domain-containing protein</fullName>
    </recommendedName>
</protein>
<organism evidence="1 2">
    <name type="scientific">Phaeobacter italicus</name>
    <dbReference type="NCBI Taxonomy" id="481446"/>
    <lineage>
        <taxon>Bacteria</taxon>
        <taxon>Pseudomonadati</taxon>
        <taxon>Pseudomonadota</taxon>
        <taxon>Alphaproteobacteria</taxon>
        <taxon>Rhodobacterales</taxon>
        <taxon>Roseobacteraceae</taxon>
        <taxon>Phaeobacter</taxon>
    </lineage>
</organism>
<evidence type="ECO:0000313" key="2">
    <source>
        <dbReference type="Proteomes" id="UP000043764"/>
    </source>
</evidence>
<evidence type="ECO:0008006" key="3">
    <source>
        <dbReference type="Google" id="ProtNLM"/>
    </source>
</evidence>
<proteinExistence type="predicted"/>
<dbReference type="STRING" id="481446.NIT7645_00841"/>
<reference evidence="2" key="1">
    <citation type="submission" date="2015-05" db="EMBL/GenBank/DDBJ databases">
        <authorList>
            <person name="Rodrigo-Torres Lidia"/>
            <person name="Arahal R.David."/>
        </authorList>
    </citation>
    <scope>NUCLEOTIDE SEQUENCE [LARGE SCALE GENOMIC DNA]</scope>
    <source>
        <strain evidence="2">CECT 7321</strain>
    </source>
</reference>
<dbReference type="PROSITE" id="PS51257">
    <property type="entry name" value="PROKAR_LIPOPROTEIN"/>
    <property type="match status" value="1"/>
</dbReference>
<dbReference type="InterPro" id="IPR018697">
    <property type="entry name" value="DUF2199"/>
</dbReference>
<sequence length="187" mass="20927">MDPHLARMLGSQRQCRCCGATFAQLLSLSCDRPDICPDDMFVHDNSALNAQTGDILTEDFCRLGDLRFVRAVLAVPLADTRGEEFILGTWARLEREDFDAFIERFEIGETEELGSRRAELANAIPPDGTPGIEAMLHMRPEGQYPDLQVSDPQHPLYNLQMVGAQLEELLSLLYAYGHDLPSLVYDA</sequence>
<keyword evidence="2" id="KW-1185">Reference proteome</keyword>
<dbReference type="Proteomes" id="UP000043764">
    <property type="component" value="Unassembled WGS sequence"/>
</dbReference>
<dbReference type="Pfam" id="PF09965">
    <property type="entry name" value="DUF2199"/>
    <property type="match status" value="1"/>
</dbReference>
<accession>A0A0H5D375</accession>
<dbReference type="EMBL" id="CVRL01000033">
    <property type="protein sequence ID" value="CRL11576.1"/>
    <property type="molecule type" value="Genomic_DNA"/>
</dbReference>
<dbReference type="AlphaFoldDB" id="A0A0H5D375"/>
<name>A0A0H5D375_9RHOB</name>
<gene>
    <name evidence="1" type="ORF">NIT7321_02444</name>
</gene>
<evidence type="ECO:0000313" key="1">
    <source>
        <dbReference type="EMBL" id="CRL11576.1"/>
    </source>
</evidence>